<dbReference type="InterPro" id="IPR014284">
    <property type="entry name" value="RNA_pol_sigma-70_dom"/>
</dbReference>
<dbReference type="Gene3D" id="1.10.10.10">
    <property type="entry name" value="Winged helix-like DNA-binding domain superfamily/Winged helix DNA-binding domain"/>
    <property type="match status" value="1"/>
</dbReference>
<evidence type="ECO:0000259" key="6">
    <source>
        <dbReference type="Pfam" id="PF08281"/>
    </source>
</evidence>
<comment type="similarity">
    <text evidence="1">Belongs to the sigma-70 factor family. ECF subfamily.</text>
</comment>
<dbReference type="InterPro" id="IPR013324">
    <property type="entry name" value="RNA_pol_sigma_r3/r4-like"/>
</dbReference>
<dbReference type="SUPFAM" id="SSF88946">
    <property type="entry name" value="Sigma2 domain of RNA polymerase sigma factors"/>
    <property type="match status" value="1"/>
</dbReference>
<comment type="caution">
    <text evidence="7">The sequence shown here is derived from an EMBL/GenBank/DDBJ whole genome shotgun (WGS) entry which is preliminary data.</text>
</comment>
<dbReference type="InterPro" id="IPR036388">
    <property type="entry name" value="WH-like_DNA-bd_sf"/>
</dbReference>
<evidence type="ECO:0000256" key="3">
    <source>
        <dbReference type="ARBA" id="ARBA00023082"/>
    </source>
</evidence>
<dbReference type="InterPro" id="IPR039425">
    <property type="entry name" value="RNA_pol_sigma-70-like"/>
</dbReference>
<sequence length="183" mass="21245">MLDERTLVDGCRQQDRLSQRLLYERFAGKLFAVCKRYIKDPDEAADVLQDSFVKVFRHIDQFRFECPLEAWLKRVAINTALKHLRKNKPFEHMTDVDELANMLPQADESLPSLNYQYLLNLVQELPTGCRTVFNLYAIEGYTHPEIAALLGISEGTSKSQFFRARGLLQQKLTDDQSIRNESF</sequence>
<keyword evidence="4" id="KW-0804">Transcription</keyword>
<evidence type="ECO:0000259" key="5">
    <source>
        <dbReference type="Pfam" id="PF04542"/>
    </source>
</evidence>
<reference evidence="7 8" key="1">
    <citation type="submission" date="2021-03" db="EMBL/GenBank/DDBJ databases">
        <title>Fibrella sp. HMF5405 genome sequencing and assembly.</title>
        <authorList>
            <person name="Kang H."/>
            <person name="Kim H."/>
            <person name="Bae S."/>
            <person name="Joh K."/>
        </authorList>
    </citation>
    <scope>NUCLEOTIDE SEQUENCE [LARGE SCALE GENOMIC DNA]</scope>
    <source>
        <strain evidence="7 8">HMF5405</strain>
    </source>
</reference>
<dbReference type="SUPFAM" id="SSF88659">
    <property type="entry name" value="Sigma3 and sigma4 domains of RNA polymerase sigma factors"/>
    <property type="match status" value="1"/>
</dbReference>
<organism evidence="7 8">
    <name type="scientific">Fibrella forsythiae</name>
    <dbReference type="NCBI Taxonomy" id="2817061"/>
    <lineage>
        <taxon>Bacteria</taxon>
        <taxon>Pseudomonadati</taxon>
        <taxon>Bacteroidota</taxon>
        <taxon>Cytophagia</taxon>
        <taxon>Cytophagales</taxon>
        <taxon>Spirosomataceae</taxon>
        <taxon>Fibrella</taxon>
    </lineage>
</organism>
<dbReference type="NCBIfam" id="TIGR02937">
    <property type="entry name" value="sigma70-ECF"/>
    <property type="match status" value="1"/>
</dbReference>
<dbReference type="PANTHER" id="PTHR43133:SF46">
    <property type="entry name" value="RNA POLYMERASE SIGMA-70 FACTOR ECF SUBFAMILY"/>
    <property type="match status" value="1"/>
</dbReference>
<dbReference type="Proteomes" id="UP000664628">
    <property type="component" value="Unassembled WGS sequence"/>
</dbReference>
<feature type="domain" description="RNA polymerase sigma-70 region 2" evidence="5">
    <location>
        <begin position="22"/>
        <end position="88"/>
    </location>
</feature>
<dbReference type="Gene3D" id="1.10.1740.10">
    <property type="match status" value="1"/>
</dbReference>
<dbReference type="RefSeq" id="WP_207330497.1">
    <property type="nucleotide sequence ID" value="NZ_JAFMYW010000005.1"/>
</dbReference>
<keyword evidence="2" id="KW-0805">Transcription regulation</keyword>
<evidence type="ECO:0000256" key="4">
    <source>
        <dbReference type="ARBA" id="ARBA00023163"/>
    </source>
</evidence>
<proteinExistence type="inferred from homology"/>
<name>A0ABS3JKM6_9BACT</name>
<dbReference type="EMBL" id="JAFMYW010000005">
    <property type="protein sequence ID" value="MBO0950556.1"/>
    <property type="molecule type" value="Genomic_DNA"/>
</dbReference>
<evidence type="ECO:0000256" key="1">
    <source>
        <dbReference type="ARBA" id="ARBA00010641"/>
    </source>
</evidence>
<evidence type="ECO:0000313" key="7">
    <source>
        <dbReference type="EMBL" id="MBO0950556.1"/>
    </source>
</evidence>
<gene>
    <name evidence="7" type="ORF">J2I46_18310</name>
</gene>
<feature type="domain" description="RNA polymerase sigma factor 70 region 4 type 2" evidence="6">
    <location>
        <begin position="116"/>
        <end position="165"/>
    </location>
</feature>
<dbReference type="InterPro" id="IPR013249">
    <property type="entry name" value="RNA_pol_sigma70_r4_t2"/>
</dbReference>
<evidence type="ECO:0000313" key="8">
    <source>
        <dbReference type="Proteomes" id="UP000664628"/>
    </source>
</evidence>
<protein>
    <submittedName>
        <fullName evidence="7">RNA polymerase sigma factor</fullName>
    </submittedName>
</protein>
<keyword evidence="8" id="KW-1185">Reference proteome</keyword>
<dbReference type="CDD" id="cd06171">
    <property type="entry name" value="Sigma70_r4"/>
    <property type="match status" value="1"/>
</dbReference>
<keyword evidence="3" id="KW-0731">Sigma factor</keyword>
<dbReference type="InterPro" id="IPR007627">
    <property type="entry name" value="RNA_pol_sigma70_r2"/>
</dbReference>
<accession>A0ABS3JKM6</accession>
<dbReference type="Pfam" id="PF04542">
    <property type="entry name" value="Sigma70_r2"/>
    <property type="match status" value="1"/>
</dbReference>
<dbReference type="PANTHER" id="PTHR43133">
    <property type="entry name" value="RNA POLYMERASE ECF-TYPE SIGMA FACTO"/>
    <property type="match status" value="1"/>
</dbReference>
<dbReference type="Pfam" id="PF08281">
    <property type="entry name" value="Sigma70_r4_2"/>
    <property type="match status" value="1"/>
</dbReference>
<dbReference type="InterPro" id="IPR013325">
    <property type="entry name" value="RNA_pol_sigma_r2"/>
</dbReference>
<evidence type="ECO:0000256" key="2">
    <source>
        <dbReference type="ARBA" id="ARBA00023015"/>
    </source>
</evidence>